<protein>
    <recommendedName>
        <fullName evidence="4">Ysc84 actin-binding domain-containing protein</fullName>
    </recommendedName>
</protein>
<keyword evidence="3" id="KW-1185">Reference proteome</keyword>
<dbReference type="EMBL" id="LQBQ01000001">
    <property type="protein sequence ID" value="KUJ86056.1"/>
    <property type="molecule type" value="Genomic_DNA"/>
</dbReference>
<comment type="caution">
    <text evidence="2">The sequence shown here is derived from an EMBL/GenBank/DDBJ whole genome shotgun (WGS) entry which is preliminary data.</text>
</comment>
<dbReference type="STRING" id="1685379.AVO45_03580"/>
<name>A0A117KHA3_9RHOB</name>
<accession>A0A117KHA3</accession>
<dbReference type="OrthoDB" id="117166at2"/>
<sequence length="232" mass="24662">MNRFLAAVFLCLVICAPVSADGLLDKIKEGAESTVGAVERGVDKAGEAIGKGVDKVEESIDSTSELISNEATPEETRARLDAMADEILARLLTENPDAKAIYEASAGYAAFDTRKVTVFPFSGGYGRGVAISTADGSRTYMNMGSGGLGAALGIGGFETQFVIFFETQADFDVFVIQGFEASAESSVMYGDDRTEQSARFVDGRSVFVLDKKGWRVAAGASGTRFWKSPELN</sequence>
<keyword evidence="1" id="KW-0732">Signal</keyword>
<dbReference type="RefSeq" id="WP_068344485.1">
    <property type="nucleotide sequence ID" value="NZ_LQBQ01000001.1"/>
</dbReference>
<reference evidence="3" key="1">
    <citation type="submission" date="2015-12" db="EMBL/GenBank/DDBJ databases">
        <authorList>
            <person name="Zhang G."/>
            <person name="Stingl U."/>
        </authorList>
    </citation>
    <scope>NUCLEOTIDE SEQUENCE [LARGE SCALE GENOMIC DNA]</scope>
    <source>
        <strain evidence="3">ZGT118</strain>
    </source>
</reference>
<evidence type="ECO:0000313" key="2">
    <source>
        <dbReference type="EMBL" id="KUJ86056.1"/>
    </source>
</evidence>
<feature type="signal peptide" evidence="1">
    <location>
        <begin position="1"/>
        <end position="20"/>
    </location>
</feature>
<dbReference type="AlphaFoldDB" id="A0A117KHA3"/>
<feature type="chain" id="PRO_5007150468" description="Ysc84 actin-binding domain-containing protein" evidence="1">
    <location>
        <begin position="21"/>
        <end position="232"/>
    </location>
</feature>
<dbReference type="Proteomes" id="UP000053791">
    <property type="component" value="Unassembled WGS sequence"/>
</dbReference>
<gene>
    <name evidence="2" type="ORF">AVO45_03580</name>
</gene>
<organism evidence="2 3">
    <name type="scientific">Ruegeria marisrubri</name>
    <dbReference type="NCBI Taxonomy" id="1685379"/>
    <lineage>
        <taxon>Bacteria</taxon>
        <taxon>Pseudomonadati</taxon>
        <taxon>Pseudomonadota</taxon>
        <taxon>Alphaproteobacteria</taxon>
        <taxon>Rhodobacterales</taxon>
        <taxon>Roseobacteraceae</taxon>
        <taxon>Ruegeria</taxon>
    </lineage>
</organism>
<evidence type="ECO:0000313" key="3">
    <source>
        <dbReference type="Proteomes" id="UP000053791"/>
    </source>
</evidence>
<proteinExistence type="predicted"/>
<evidence type="ECO:0000256" key="1">
    <source>
        <dbReference type="SAM" id="SignalP"/>
    </source>
</evidence>
<evidence type="ECO:0008006" key="4">
    <source>
        <dbReference type="Google" id="ProtNLM"/>
    </source>
</evidence>